<evidence type="ECO:0000313" key="3">
    <source>
        <dbReference type="EMBL" id="RRR67106.1"/>
    </source>
</evidence>
<name>A0A426TSL9_9CHLR</name>
<evidence type="ECO:0000256" key="1">
    <source>
        <dbReference type="SAM" id="MobiDB-lite"/>
    </source>
</evidence>
<feature type="chain" id="PRO_5019050354" description="DUF1795 domain-containing protein" evidence="2">
    <location>
        <begin position="22"/>
        <end position="247"/>
    </location>
</feature>
<dbReference type="Proteomes" id="UP000280307">
    <property type="component" value="Unassembled WGS sequence"/>
</dbReference>
<accession>A0A426TSL9</accession>
<sequence length="247" mass="27032">MNHLFRRLLVVAGLSLLLVLAACGSADSTIAPTVAPAATSDPAAEAPTRTPRPTREPVAIPTPELEPAAEEEEEVAVIGDPSNVLEVQIGRLTTYEHTSGVFRIDVPENWSLQDNSRADELILVWTDPTGNGAMVVDIFEDERAYGDEELTEVLSEFLQNTFGDEPDFVVDDPVTQNDGSILLIWSYLATADNEATVPLLGNSFIEQRGNKISILTTIIPDEQFDMLVEHTDEIINTYQIDPDASLR</sequence>
<dbReference type="EMBL" id="RSAS01000810">
    <property type="protein sequence ID" value="RRR67106.1"/>
    <property type="molecule type" value="Genomic_DNA"/>
</dbReference>
<proteinExistence type="predicted"/>
<reference evidence="3 4" key="1">
    <citation type="submission" date="2018-12" db="EMBL/GenBank/DDBJ databases">
        <title>Genome Sequence of Candidatus Viridilinea halotolerans isolated from saline sulfide-rich spring.</title>
        <authorList>
            <person name="Grouzdev D.S."/>
            <person name="Burganskaya E.I."/>
            <person name="Krutkina M.S."/>
            <person name="Sukhacheva M.V."/>
            <person name="Gorlenko V.M."/>
        </authorList>
    </citation>
    <scope>NUCLEOTIDE SEQUENCE [LARGE SCALE GENOMIC DNA]</scope>
    <source>
        <strain evidence="3">Chok-6</strain>
    </source>
</reference>
<comment type="caution">
    <text evidence="3">The sequence shown here is derived from an EMBL/GenBank/DDBJ whole genome shotgun (WGS) entry which is preliminary data.</text>
</comment>
<feature type="compositionally biased region" description="Low complexity" evidence="1">
    <location>
        <begin position="35"/>
        <end position="51"/>
    </location>
</feature>
<evidence type="ECO:0000313" key="4">
    <source>
        <dbReference type="Proteomes" id="UP000280307"/>
    </source>
</evidence>
<organism evidence="3 4">
    <name type="scientific">Candidatus Viridilinea halotolerans</name>
    <dbReference type="NCBI Taxonomy" id="2491704"/>
    <lineage>
        <taxon>Bacteria</taxon>
        <taxon>Bacillati</taxon>
        <taxon>Chloroflexota</taxon>
        <taxon>Chloroflexia</taxon>
        <taxon>Chloroflexales</taxon>
        <taxon>Chloroflexineae</taxon>
        <taxon>Oscillochloridaceae</taxon>
        <taxon>Candidatus Viridilinea</taxon>
    </lineage>
</organism>
<dbReference type="AlphaFoldDB" id="A0A426TSL9"/>
<feature type="signal peptide" evidence="2">
    <location>
        <begin position="1"/>
        <end position="21"/>
    </location>
</feature>
<evidence type="ECO:0008006" key="5">
    <source>
        <dbReference type="Google" id="ProtNLM"/>
    </source>
</evidence>
<feature type="region of interest" description="Disordered" evidence="1">
    <location>
        <begin position="35"/>
        <end position="60"/>
    </location>
</feature>
<keyword evidence="2" id="KW-0732">Signal</keyword>
<dbReference type="PROSITE" id="PS51257">
    <property type="entry name" value="PROKAR_LIPOPROTEIN"/>
    <property type="match status" value="1"/>
</dbReference>
<protein>
    <recommendedName>
        <fullName evidence="5">DUF1795 domain-containing protein</fullName>
    </recommendedName>
</protein>
<evidence type="ECO:0000256" key="2">
    <source>
        <dbReference type="SAM" id="SignalP"/>
    </source>
</evidence>
<gene>
    <name evidence="3" type="ORF">EI684_19515</name>
</gene>